<dbReference type="Proteomes" id="UP001358324">
    <property type="component" value="Unassembled WGS sequence"/>
</dbReference>
<protein>
    <submittedName>
        <fullName evidence="1">Uncharacterized protein</fullName>
    </submittedName>
</protein>
<dbReference type="EMBL" id="JAZHBM010000001">
    <property type="protein sequence ID" value="MEF3081903.1"/>
    <property type="molecule type" value="Genomic_DNA"/>
</dbReference>
<proteinExistence type="predicted"/>
<evidence type="ECO:0000313" key="2">
    <source>
        <dbReference type="Proteomes" id="UP001358324"/>
    </source>
</evidence>
<reference evidence="1 2" key="1">
    <citation type="submission" date="2024-01" db="EMBL/GenBank/DDBJ databases">
        <title>Novel species of the genus Luteimonas isolated from rivers.</title>
        <authorList>
            <person name="Lu H."/>
        </authorList>
    </citation>
    <scope>NUCLEOTIDE SEQUENCE [LARGE SCALE GENOMIC DNA]</scope>
    <source>
        <strain evidence="1 2">SMYT11W</strain>
    </source>
</reference>
<comment type="caution">
    <text evidence="1">The sequence shown here is derived from an EMBL/GenBank/DDBJ whole genome shotgun (WGS) entry which is preliminary data.</text>
</comment>
<evidence type="ECO:0000313" key="1">
    <source>
        <dbReference type="EMBL" id="MEF3081903.1"/>
    </source>
</evidence>
<gene>
    <name evidence="1" type="ORF">V3391_06710</name>
</gene>
<accession>A0ABU7WDE7</accession>
<sequence>MADQHAPAATGHGVLLLGNADLVSDADTGYGRPAPLSPPEDDPGLALDHAAALRAIAPPVAPEPLA</sequence>
<keyword evidence="2" id="KW-1185">Reference proteome</keyword>
<name>A0ABU7WDE7_9GAMM</name>
<organism evidence="1 2">
    <name type="scientific">Luteimonas flava</name>
    <dbReference type="NCBI Taxonomy" id="3115822"/>
    <lineage>
        <taxon>Bacteria</taxon>
        <taxon>Pseudomonadati</taxon>
        <taxon>Pseudomonadota</taxon>
        <taxon>Gammaproteobacteria</taxon>
        <taxon>Lysobacterales</taxon>
        <taxon>Lysobacteraceae</taxon>
        <taxon>Luteimonas</taxon>
    </lineage>
</organism>
<dbReference type="RefSeq" id="WP_332077617.1">
    <property type="nucleotide sequence ID" value="NZ_JAZHBM010000001.1"/>
</dbReference>